<dbReference type="EMBL" id="CAOQHR010000006">
    <property type="protein sequence ID" value="CAI6335765.1"/>
    <property type="molecule type" value="Genomic_DNA"/>
</dbReference>
<protein>
    <submittedName>
        <fullName evidence="1">Uncharacterized protein</fullName>
    </submittedName>
</protein>
<gene>
    <name evidence="1" type="ORF">PDIGIT_LOCUS8850</name>
</gene>
<evidence type="ECO:0000313" key="1">
    <source>
        <dbReference type="EMBL" id="CAI6335765.1"/>
    </source>
</evidence>
<reference evidence="1" key="1">
    <citation type="submission" date="2023-01" db="EMBL/GenBank/DDBJ databases">
        <authorList>
            <person name="Van Ghelder C."/>
            <person name="Rancurel C."/>
        </authorList>
    </citation>
    <scope>NUCLEOTIDE SEQUENCE</scope>
    <source>
        <strain evidence="1">CNCM I-4278</strain>
    </source>
</reference>
<keyword evidence="2" id="KW-1185">Reference proteome</keyword>
<organism evidence="1 2">
    <name type="scientific">Periconia digitata</name>
    <dbReference type="NCBI Taxonomy" id="1303443"/>
    <lineage>
        <taxon>Eukaryota</taxon>
        <taxon>Fungi</taxon>
        <taxon>Dikarya</taxon>
        <taxon>Ascomycota</taxon>
        <taxon>Pezizomycotina</taxon>
        <taxon>Dothideomycetes</taxon>
        <taxon>Pleosporomycetidae</taxon>
        <taxon>Pleosporales</taxon>
        <taxon>Massarineae</taxon>
        <taxon>Periconiaceae</taxon>
        <taxon>Periconia</taxon>
    </lineage>
</organism>
<dbReference type="AlphaFoldDB" id="A0A9W4XP97"/>
<name>A0A9W4XP97_9PLEO</name>
<sequence>MGVIGDVTRKRQIHVYLSSRKKQIPNTGVLEPCLKGDKRGQRRIATQSSNISAETSKECMVPVDCVMIEMIVMVGIVIGERKGYSGERGSGCVCI</sequence>
<comment type="caution">
    <text evidence="1">The sequence shown here is derived from an EMBL/GenBank/DDBJ whole genome shotgun (WGS) entry which is preliminary data.</text>
</comment>
<dbReference type="Proteomes" id="UP001152607">
    <property type="component" value="Unassembled WGS sequence"/>
</dbReference>
<proteinExistence type="predicted"/>
<evidence type="ECO:0000313" key="2">
    <source>
        <dbReference type="Proteomes" id="UP001152607"/>
    </source>
</evidence>
<accession>A0A9W4XP97</accession>